<dbReference type="Proteomes" id="UP000192611">
    <property type="component" value="Unassembled WGS sequence"/>
</dbReference>
<dbReference type="SUPFAM" id="SSF52540">
    <property type="entry name" value="P-loop containing nucleoside triphosphate hydrolases"/>
    <property type="match status" value="1"/>
</dbReference>
<keyword evidence="2" id="KW-0472">Membrane</keyword>
<dbReference type="Pfam" id="PF13476">
    <property type="entry name" value="AAA_23"/>
    <property type="match status" value="1"/>
</dbReference>
<dbReference type="InterPro" id="IPR027417">
    <property type="entry name" value="P-loop_NTPase"/>
</dbReference>
<dbReference type="AlphaFoldDB" id="A0A1W9S0J9"/>
<feature type="transmembrane region" description="Helical" evidence="2">
    <location>
        <begin position="312"/>
        <end position="333"/>
    </location>
</feature>
<keyword evidence="2" id="KW-1133">Transmembrane helix</keyword>
<accession>A0A1W9S0J9</accession>
<reference evidence="5" key="1">
    <citation type="submission" date="2017-03" db="EMBL/GenBank/DDBJ databases">
        <title>Novel pathways for hydrocarbon cycling and metabolic interdependencies in hydrothermal sediment communities.</title>
        <authorList>
            <person name="Dombrowski N."/>
            <person name="Seitz K."/>
            <person name="Teske A."/>
            <person name="Baker B."/>
        </authorList>
    </citation>
    <scope>NUCLEOTIDE SEQUENCE [LARGE SCALE GENOMIC DNA]</scope>
</reference>
<dbReference type="EMBL" id="NATQ01000071">
    <property type="protein sequence ID" value="OQX90314.1"/>
    <property type="molecule type" value="Genomic_DNA"/>
</dbReference>
<dbReference type="Gene3D" id="3.40.50.300">
    <property type="entry name" value="P-loop containing nucleotide triphosphate hydrolases"/>
    <property type="match status" value="2"/>
</dbReference>
<protein>
    <recommendedName>
        <fullName evidence="3">Rad50/SbcC-type AAA domain-containing protein</fullName>
    </recommendedName>
</protein>
<dbReference type="GO" id="GO:0016887">
    <property type="term" value="F:ATP hydrolysis activity"/>
    <property type="evidence" value="ECO:0007669"/>
    <property type="project" value="InterPro"/>
</dbReference>
<dbReference type="InterPro" id="IPR038729">
    <property type="entry name" value="Rad50/SbcC_AAA"/>
</dbReference>
<dbReference type="PANTHER" id="PTHR41259:SF1">
    <property type="entry name" value="DOUBLE-STRAND BREAK REPAIR RAD50 ATPASE, PUTATIVE-RELATED"/>
    <property type="match status" value="1"/>
</dbReference>
<keyword evidence="2" id="KW-0812">Transmembrane</keyword>
<evidence type="ECO:0000313" key="5">
    <source>
        <dbReference type="Proteomes" id="UP000192611"/>
    </source>
</evidence>
<proteinExistence type="predicted"/>
<evidence type="ECO:0000256" key="2">
    <source>
        <dbReference type="SAM" id="Phobius"/>
    </source>
</evidence>
<evidence type="ECO:0000313" key="4">
    <source>
        <dbReference type="EMBL" id="OQX90314.1"/>
    </source>
</evidence>
<organism evidence="4 5">
    <name type="scientific">Candidatus Coatesbacteria bacterium 4484_99</name>
    <dbReference type="NCBI Taxonomy" id="1970774"/>
    <lineage>
        <taxon>Bacteria</taxon>
        <taxon>Candidatus Coatesiibacteriota</taxon>
    </lineage>
</organism>
<feature type="coiled-coil region" evidence="1">
    <location>
        <begin position="185"/>
        <end position="254"/>
    </location>
</feature>
<keyword evidence="1" id="KW-0175">Coiled coil</keyword>
<dbReference type="GO" id="GO:0006302">
    <property type="term" value="P:double-strand break repair"/>
    <property type="evidence" value="ECO:0007669"/>
    <property type="project" value="InterPro"/>
</dbReference>
<feature type="domain" description="Rad50/SbcC-type AAA" evidence="3">
    <location>
        <begin position="6"/>
        <end position="268"/>
    </location>
</feature>
<sequence length="659" mass="76514">MKFKYLVMERFKRFREPTRFSFTDGINVVYGPNESGKSTTLLALETAMFKSVRHTKYKPESLISWGTDRGWILEVGGETEKGDFAIKRNFSNKSESIKIPSGEYTHHKKILEGVGEILTFTDESILTSTILIRQGEMLELDKSSLSNQLKAVITGGVENIDNIIKKACILANRCRKDPRTPEYIIKETEENLYNLKNRRDEISRSVNTILQKRTELQEMKKQYKEKSENLKIKEEVLEKNRELIQKRAEQEEIKKKWEQYKKFKEDKKELMTKKEKQSEIRKITPDDIESIRKYNILLKHSDKTRAGFNRKLGYIFSIAGVISLGFSIISGISRGFHTSSILAGLLGGILLIGGTIIARMKGIGINIAGLESEIKVILKKYDEQSVDDFEKRFDEQKKIENEIKSLEDRIYAYTGGLEPYDYEKSVSGLDLEYSALDKEIEELKHYEKTPEEFAKLENDVIRLKEEVDNLKTDIYETDGYIKGADINPDDLTSINEQIAELENVIKEKEYEMKVYKGVYELLSEANREVSCEIVPKIEKEMSNYINLITDDRYHKVSVDEEDLNIRVYLKDLDDFTNVDELSHATKEQFYLVERVAIGDHLTGDKNLPLLLDDPFVHFDEKRFSATMDIIKAMSERRQIIIFTCHDRYNKWADNIIELQ</sequence>
<gene>
    <name evidence="4" type="ORF">B6D57_03795</name>
</gene>
<name>A0A1W9S0J9_9BACT</name>
<evidence type="ECO:0000256" key="1">
    <source>
        <dbReference type="SAM" id="Coils"/>
    </source>
</evidence>
<dbReference type="PANTHER" id="PTHR41259">
    <property type="entry name" value="DOUBLE-STRAND BREAK REPAIR RAD50 ATPASE, PUTATIVE-RELATED"/>
    <property type="match status" value="1"/>
</dbReference>
<comment type="caution">
    <text evidence="4">The sequence shown here is derived from an EMBL/GenBank/DDBJ whole genome shotgun (WGS) entry which is preliminary data.</text>
</comment>
<evidence type="ECO:0000259" key="3">
    <source>
        <dbReference type="Pfam" id="PF13476"/>
    </source>
</evidence>
<feature type="transmembrane region" description="Helical" evidence="2">
    <location>
        <begin position="339"/>
        <end position="358"/>
    </location>
</feature>
<feature type="coiled-coil region" evidence="1">
    <location>
        <begin position="453"/>
        <end position="511"/>
    </location>
</feature>